<dbReference type="EC" id="3.8.1.5" evidence="2"/>
<dbReference type="InterPro" id="IPR029058">
    <property type="entry name" value="AB_hydrolase_fold"/>
</dbReference>
<dbReference type="NCBIfam" id="NF002938">
    <property type="entry name" value="PRK03592.1"/>
    <property type="match status" value="1"/>
</dbReference>
<evidence type="ECO:0000259" key="1">
    <source>
        <dbReference type="Pfam" id="PF00561"/>
    </source>
</evidence>
<dbReference type="InterPro" id="IPR000639">
    <property type="entry name" value="Epox_hydrolase-like"/>
</dbReference>
<gene>
    <name evidence="2" type="ORF">RM780_02230</name>
</gene>
<organism evidence="2 3">
    <name type="scientific">Streptomyces boetiae</name>
    <dbReference type="NCBI Taxonomy" id="3075541"/>
    <lineage>
        <taxon>Bacteria</taxon>
        <taxon>Bacillati</taxon>
        <taxon>Actinomycetota</taxon>
        <taxon>Actinomycetes</taxon>
        <taxon>Kitasatosporales</taxon>
        <taxon>Streptomycetaceae</taxon>
        <taxon>Streptomyces</taxon>
    </lineage>
</organism>
<comment type="caution">
    <text evidence="2">The sequence shown here is derived from an EMBL/GenBank/DDBJ whole genome shotgun (WGS) entry which is preliminary data.</text>
</comment>
<dbReference type="Proteomes" id="UP001183388">
    <property type="component" value="Unassembled WGS sequence"/>
</dbReference>
<name>A0ABU2L2I7_9ACTN</name>
<reference evidence="3" key="1">
    <citation type="submission" date="2023-07" db="EMBL/GenBank/DDBJ databases">
        <title>30 novel species of actinomycetes from the DSMZ collection.</title>
        <authorList>
            <person name="Nouioui I."/>
        </authorList>
    </citation>
    <scope>NUCLEOTIDE SEQUENCE [LARGE SCALE GENOMIC DNA]</scope>
    <source>
        <strain evidence="3">DSM 44917</strain>
    </source>
</reference>
<dbReference type="RefSeq" id="WP_311628686.1">
    <property type="nucleotide sequence ID" value="NZ_JAVREN010000002.1"/>
</dbReference>
<dbReference type="Pfam" id="PF00561">
    <property type="entry name" value="Abhydrolase_1"/>
    <property type="match status" value="1"/>
</dbReference>
<dbReference type="PANTHER" id="PTHR43798:SF33">
    <property type="entry name" value="HYDROLASE, PUTATIVE (AFU_ORTHOLOGUE AFUA_2G14860)-RELATED"/>
    <property type="match status" value="1"/>
</dbReference>
<protein>
    <submittedName>
        <fullName evidence="2">Haloalkane dehalogenase</fullName>
        <ecNumber evidence="2">3.8.1.5</ecNumber>
    </submittedName>
</protein>
<sequence length="297" mass="32528">MTSTQTIPVHDSFVAYTETGTGAPVVFLHGNPTSSYLWRNVLPHVSDRARCLAPDLIGMGNSGKPDLGYRFEDHARYLEGWFDALGLNGVVIVGHDWGGALGMDLAARHPGRVRALALTETFLRPLRWEEFPPEGERIFRAIRSEEGERIVLEENGFIEFNLPRQVTGGLDPADHAVYRAPYPGPAERKPLLVWPREIPIDGQPADVHERMLAYGRWMAQTPEVPKLLLTVERGVGMGSAETAAWAAETFASLEVESLGPGLHHSPEDQPKAMGTALAGWLERHALVGPAAGHEGAR</sequence>
<dbReference type="SUPFAM" id="SSF53474">
    <property type="entry name" value="alpha/beta-Hydrolases"/>
    <property type="match status" value="1"/>
</dbReference>
<dbReference type="Gene3D" id="3.40.50.1820">
    <property type="entry name" value="alpha/beta hydrolase"/>
    <property type="match status" value="1"/>
</dbReference>
<keyword evidence="3" id="KW-1185">Reference proteome</keyword>
<dbReference type="PANTHER" id="PTHR43798">
    <property type="entry name" value="MONOACYLGLYCEROL LIPASE"/>
    <property type="match status" value="1"/>
</dbReference>
<evidence type="ECO:0000313" key="2">
    <source>
        <dbReference type="EMBL" id="MDT0305781.1"/>
    </source>
</evidence>
<dbReference type="InterPro" id="IPR000073">
    <property type="entry name" value="AB_hydrolase_1"/>
</dbReference>
<dbReference type="GO" id="GO:0018786">
    <property type="term" value="F:haloalkane dehalogenase activity"/>
    <property type="evidence" value="ECO:0007669"/>
    <property type="project" value="UniProtKB-EC"/>
</dbReference>
<proteinExistence type="predicted"/>
<feature type="domain" description="AB hydrolase-1" evidence="1">
    <location>
        <begin position="24"/>
        <end position="152"/>
    </location>
</feature>
<dbReference type="EMBL" id="JAVREN010000002">
    <property type="protein sequence ID" value="MDT0305781.1"/>
    <property type="molecule type" value="Genomic_DNA"/>
</dbReference>
<accession>A0ABU2L2I7</accession>
<dbReference type="PRINTS" id="PR00412">
    <property type="entry name" value="EPOXHYDRLASE"/>
</dbReference>
<evidence type="ECO:0000313" key="3">
    <source>
        <dbReference type="Proteomes" id="UP001183388"/>
    </source>
</evidence>
<dbReference type="InterPro" id="IPR050266">
    <property type="entry name" value="AB_hydrolase_sf"/>
</dbReference>
<keyword evidence="2" id="KW-0378">Hydrolase</keyword>
<dbReference type="PRINTS" id="PR00111">
    <property type="entry name" value="ABHYDROLASE"/>
</dbReference>